<sequence length="237" mass="26314">MQFESTDISMTRSASDIVFEALRRAIVLGEMAHGTPLRQEEIARAFNVSRVPVREAIARLEHLGLVETRRYRGAVVAPLRAEDIEEIFDLRALVESDAIRRALPGLTGAELAEAEAAHDAFAASGDPARWIEQNRRFHRALYGIARQRHYMGVIDTMLNLSDRYLRTQLLLSGGHRIAVDEHRRILEACRAGDANAAAALVRAHVLDAKASLLERLGDPLANDRGTELPRPRESGRG</sequence>
<dbReference type="SUPFAM" id="SSF48008">
    <property type="entry name" value="GntR ligand-binding domain-like"/>
    <property type="match status" value="1"/>
</dbReference>
<proteinExistence type="predicted"/>
<dbReference type="EMBL" id="NTHN01000624">
    <property type="protein sequence ID" value="PBD16590.1"/>
    <property type="molecule type" value="Genomic_DNA"/>
</dbReference>
<dbReference type="GO" id="GO:0003700">
    <property type="term" value="F:DNA-binding transcription factor activity"/>
    <property type="evidence" value="ECO:0007669"/>
    <property type="project" value="InterPro"/>
</dbReference>
<evidence type="ECO:0000256" key="1">
    <source>
        <dbReference type="ARBA" id="ARBA00023015"/>
    </source>
</evidence>
<dbReference type="GO" id="GO:0003677">
    <property type="term" value="F:DNA binding"/>
    <property type="evidence" value="ECO:0007669"/>
    <property type="project" value="UniProtKB-KW"/>
</dbReference>
<evidence type="ECO:0000259" key="4">
    <source>
        <dbReference type="PROSITE" id="PS50949"/>
    </source>
</evidence>
<dbReference type="Gene3D" id="1.20.120.530">
    <property type="entry name" value="GntR ligand-binding domain-like"/>
    <property type="match status" value="1"/>
</dbReference>
<dbReference type="Pfam" id="PF07729">
    <property type="entry name" value="FCD"/>
    <property type="match status" value="1"/>
</dbReference>
<dbReference type="RefSeq" id="WP_095884474.1">
    <property type="nucleotide sequence ID" value="NZ_NTHN02000058.1"/>
</dbReference>
<dbReference type="OrthoDB" id="8638122at2"/>
<comment type="caution">
    <text evidence="6">The sequence shown here is derived from an EMBL/GenBank/DDBJ whole genome shotgun (WGS) entry which is preliminary data.</text>
</comment>
<keyword evidence="3" id="KW-0804">Transcription</keyword>
<dbReference type="SMART" id="SM00345">
    <property type="entry name" value="HTH_GNTR"/>
    <property type="match status" value="1"/>
</dbReference>
<evidence type="ECO:0000313" key="7">
    <source>
        <dbReference type="Proteomes" id="UP000217448"/>
    </source>
</evidence>
<dbReference type="PANTHER" id="PTHR43537:SF41">
    <property type="entry name" value="TRANSCRIPTIONAL REGULATORY PROTEIN"/>
    <property type="match status" value="1"/>
</dbReference>
<dbReference type="CDD" id="cd07377">
    <property type="entry name" value="WHTH_GntR"/>
    <property type="match status" value="1"/>
</dbReference>
<reference evidence="7" key="2">
    <citation type="submission" date="2023-07" db="EMBL/GenBank/DDBJ databases">
        <title>Yangia mangrovi SAOS 153D genome.</title>
        <authorList>
            <person name="Verma A."/>
            <person name="Pal Y."/>
            <person name="Sundharam S."/>
            <person name="Bisht B."/>
            <person name="Srinivasan K."/>
        </authorList>
    </citation>
    <scope>NUCLEOTIDE SEQUENCE [LARGE SCALE GENOMIC DNA]</scope>
    <source>
        <strain evidence="7">SAOS 153D</strain>
    </source>
</reference>
<gene>
    <name evidence="5" type="ORF">CLG85_022140</name>
    <name evidence="6" type="ORF">CLG85_24775</name>
</gene>
<evidence type="ECO:0000256" key="3">
    <source>
        <dbReference type="ARBA" id="ARBA00023163"/>
    </source>
</evidence>
<reference evidence="5" key="3">
    <citation type="submission" date="2024-05" db="EMBL/GenBank/DDBJ databases">
        <title>Yangia mangrovi SAOS 153D genome.</title>
        <authorList>
            <person name="Verma A."/>
            <person name="Pal Y."/>
            <person name="Sundharam S."/>
            <person name="Bisht B."/>
            <person name="Srinivasan K."/>
        </authorList>
    </citation>
    <scope>NUCLEOTIDE SEQUENCE</scope>
    <source>
        <strain evidence="5">SAOS 153D</strain>
    </source>
</reference>
<dbReference type="InterPro" id="IPR008920">
    <property type="entry name" value="TF_FadR/GntR_C"/>
</dbReference>
<dbReference type="InterPro" id="IPR036390">
    <property type="entry name" value="WH_DNA-bd_sf"/>
</dbReference>
<dbReference type="EMBL" id="NTHN02000058">
    <property type="protein sequence ID" value="MCT4372859.1"/>
    <property type="molecule type" value="Genomic_DNA"/>
</dbReference>
<feature type="domain" description="HTH gntR-type" evidence="4">
    <location>
        <begin position="12"/>
        <end position="79"/>
    </location>
</feature>
<dbReference type="PANTHER" id="PTHR43537">
    <property type="entry name" value="TRANSCRIPTIONAL REGULATOR, GNTR FAMILY"/>
    <property type="match status" value="1"/>
</dbReference>
<evidence type="ECO:0000313" key="5">
    <source>
        <dbReference type="EMBL" id="MCT4372859.1"/>
    </source>
</evidence>
<dbReference type="PROSITE" id="PS50949">
    <property type="entry name" value="HTH_GNTR"/>
    <property type="match status" value="1"/>
</dbReference>
<evidence type="ECO:0000256" key="2">
    <source>
        <dbReference type="ARBA" id="ARBA00023125"/>
    </source>
</evidence>
<organism evidence="6">
    <name type="scientific">Alloyangia mangrovi</name>
    <dbReference type="NCBI Taxonomy" id="1779329"/>
    <lineage>
        <taxon>Bacteria</taxon>
        <taxon>Pseudomonadati</taxon>
        <taxon>Pseudomonadota</taxon>
        <taxon>Alphaproteobacteria</taxon>
        <taxon>Rhodobacterales</taxon>
        <taxon>Roseobacteraceae</taxon>
        <taxon>Alloyangia</taxon>
    </lineage>
</organism>
<keyword evidence="2" id="KW-0238">DNA-binding</keyword>
<dbReference type="SUPFAM" id="SSF46785">
    <property type="entry name" value="Winged helix' DNA-binding domain"/>
    <property type="match status" value="1"/>
</dbReference>
<name>A0A2A3JQG3_9RHOB</name>
<dbReference type="Proteomes" id="UP000217448">
    <property type="component" value="Unassembled WGS sequence"/>
</dbReference>
<reference evidence="6" key="1">
    <citation type="submission" date="2017-09" db="EMBL/GenBank/DDBJ databases">
        <title>Yangia sp. SAOS 153D whole genome sequencing.</title>
        <authorList>
            <person name="Verma A."/>
            <person name="Krishnamurthi S."/>
        </authorList>
    </citation>
    <scope>NUCLEOTIDE SEQUENCE [LARGE SCALE GENOMIC DNA]</scope>
    <source>
        <strain evidence="6">SAOS 153D</strain>
    </source>
</reference>
<dbReference type="Gene3D" id="1.10.10.10">
    <property type="entry name" value="Winged helix-like DNA-binding domain superfamily/Winged helix DNA-binding domain"/>
    <property type="match status" value="1"/>
</dbReference>
<accession>A0A2A3JQG3</accession>
<keyword evidence="7" id="KW-1185">Reference proteome</keyword>
<dbReference type="AlphaFoldDB" id="A0A2A3JQG3"/>
<dbReference type="InterPro" id="IPR011711">
    <property type="entry name" value="GntR_C"/>
</dbReference>
<dbReference type="InterPro" id="IPR000524">
    <property type="entry name" value="Tscrpt_reg_HTH_GntR"/>
</dbReference>
<dbReference type="InterPro" id="IPR036388">
    <property type="entry name" value="WH-like_DNA-bd_sf"/>
</dbReference>
<protein>
    <submittedName>
        <fullName evidence="6">GntR family transcriptional regulator</fullName>
    </submittedName>
</protein>
<dbReference type="Pfam" id="PF00392">
    <property type="entry name" value="GntR"/>
    <property type="match status" value="1"/>
</dbReference>
<evidence type="ECO:0000313" key="6">
    <source>
        <dbReference type="EMBL" id="PBD16590.1"/>
    </source>
</evidence>
<keyword evidence="1" id="KW-0805">Transcription regulation</keyword>
<dbReference type="SMART" id="SM00895">
    <property type="entry name" value="FCD"/>
    <property type="match status" value="1"/>
</dbReference>